<sequence>MNGDVDGYNVDEICRLCLKGDCTILPIFGLEHSSRDCIPLSNKIKACVAVEVDRNDELPKKICVGCVHQVDSWHKFKTACDTAQTKLSSWIKTTERYKSATSEIIIKQEPIDDADDDVIICCDDSDDNDAVYDAAPPSPNYESERSAPEAPPSNAFLIENENRHEDNNTTLEDVTSLSVVDTSAEPDGNVEMRSPGRDKSLLEQALEGEAPVAETNEPTAYLDEDELMMADFSDELAPDVKLLKEVDVKQDDIEPENEIDGLVDENSAASTGCHIKTEDTTSLLHMIQTEIKRRLSADYDLEPVSFGDEDDFEDYDDGNMIVDDEETNDVEVVGRVTRSSRKFDDDDVMSKADNGMLIEAFSLKGDSGKRYDPFNDEHERLLNGDAADSSNVDPDTMTVYSSVTQSDATSMIVKQEPMSDEADNDYEPSPVTKEQIDCSADQPITDVDVKPNIGELNRKGKPKRKYRRRFFKTGRIPCEPCGYTYPNYLKFMRHCKSLKHKNNVRIYEGSGKSVPREPIPEKIIPPTLDYVKPPSVSVHNGVEYHICPIMSCSKSFKYRRNLQTHVKQYHGFNLKELERSERRPEPIDETCTPPEPPPPPPQEQPRLESEKLEAELINNGEKTTVFSCNVCSKEFGYRRSLNQHLFIFHNITPPTPRLKCPRCSKNFQRMTGLKSHMRSCGVFLNSKRCPFCLQVFDTYKENYKHKSVCPKRYATKETSCKAAARIVSKPESGMYTCRFCDIMFEARSIYTDHMETYHAGEPVDVKEETIVSEDPNEHSMAVENESVAINVKNGEVPCKFCFKSFPTISELNNHVQEHQMSKSFECKICKQVLTTMRNFHDHMRSHFVTHSKQYLCWTCYTPFNNRSELGAHKKMHENITMRIYTCTVCKHSFHDSVSLQRHKKTHFYGFEQSDAASDPVNSKRTLLKSMESDDRESEKKETSLLCQVCKKEFSTQEALDKHSRLHKPVNSEVIKKLVQNCTTCNRSFKSRLELRLHLPYCKPTDGETQTNVPMPSFKKSIYNKKTHPHQRVQCNKCGSSFSQAVGLKKHIALNRCPLVRHTFDKVKKTFTCRYCKKKLSTIVGLYKHLNACKVFIGKYGKSYHSNQCPTCHKQFSSLGVLYNHARFCSGSSTAISKLIKQEPGVFKSCKNCHEKFDTDELYNEHIKTCKSGLENSGETSEEVEKSCTYCNLSFDDLSSYKLHQKYCSKGESSSSSPTGSFRCEGCSRVFFAQDRLKSHLKTCKFYRQTPVVMLTKQTVIEQCKCGIVFTSRSALDAHKVNCAKANDSATTIDITEDNNDSGTAATKIWKCQYCHKKFDKHYVHNSHMRVCTVRRGQIEKKSPQPQPHRQARQSRPSPSPSSSSSSSLSNHLPPPPPMIPLSSLSSSMTSSPNFMCSLCNAMFATENDLIMHNCAHRQPPAHPPTAIKSDSVEITVEPDNLLNFSDFSDFGFHYMDDISQRELTSSLKCLPCDKVFSSSVTLNKHRSLFHPNDSNDMYLVKSDGTVQCPKCPRSFKDQKSMAHHMGWHTRSEDSSGQQSIPQQPVINPNIFMQSAPSSSSSPNVPPYVEHKTPFSCMYCSRAFTGKGQLQNHLKTHTQPYPQSSGNPMEGDIQKPTTTLTYRCRFCSKRFRDKAVMLEHQNLHKTILAAASSTVTSTTSAPPKPKPAVEPVPKYLVSCNLCHKILSSSSVAKHKKMHEVKGNVRLNISTLFTAINKPAPGPAPAPVPAHPSNDLQHQMQQYKQQQQQYHQQQQQYHQMQQQSPQNMVPCPVCYRLFSGQRSLTDHMSTEHAGYSKLDVVEIDDDDDIYRPTDQNFMEASGVSYKCEICNLAWQHKSEYLQHVNDPSHRELTKRLSAILNRVNSDISIS</sequence>
<feature type="region of interest" description="Disordered" evidence="7">
    <location>
        <begin position="576"/>
        <end position="608"/>
    </location>
</feature>
<dbReference type="OrthoDB" id="6613118at2759"/>
<keyword evidence="2" id="KW-0677">Repeat</keyword>
<name>A0A482X9W6_LAOST</name>
<reference evidence="10 11" key="1">
    <citation type="journal article" date="2017" name="Gigascience">
        <title>Genome sequence of the small brown planthopper, Laodelphax striatellus.</title>
        <authorList>
            <person name="Zhu J."/>
            <person name="Jiang F."/>
            <person name="Wang X."/>
            <person name="Yang P."/>
            <person name="Bao Y."/>
            <person name="Zhao W."/>
            <person name="Wang W."/>
            <person name="Lu H."/>
            <person name="Wang Q."/>
            <person name="Cui N."/>
            <person name="Li J."/>
            <person name="Chen X."/>
            <person name="Luo L."/>
            <person name="Yu J."/>
            <person name="Kang L."/>
            <person name="Cui F."/>
        </authorList>
    </citation>
    <scope>NUCLEOTIDE SEQUENCE [LARGE SCALE GENOMIC DNA]</scope>
    <source>
        <strain evidence="10">Lst14</strain>
    </source>
</reference>
<dbReference type="PANTHER" id="PTHR24379:SF121">
    <property type="entry name" value="C2H2-TYPE DOMAIN-CONTAINING PROTEIN"/>
    <property type="match status" value="1"/>
</dbReference>
<dbReference type="Gene3D" id="3.40.1800.20">
    <property type="match status" value="1"/>
</dbReference>
<feature type="region of interest" description="Disordered" evidence="7">
    <location>
        <begin position="132"/>
        <end position="153"/>
    </location>
</feature>
<feature type="domain" description="C2H2-type" evidence="8">
    <location>
        <begin position="884"/>
        <end position="906"/>
    </location>
</feature>
<feature type="compositionally biased region" description="Basic and acidic residues" evidence="7">
    <location>
        <begin position="576"/>
        <end position="586"/>
    </location>
</feature>
<keyword evidence="11" id="KW-1185">Reference proteome</keyword>
<evidence type="ECO:0000256" key="2">
    <source>
        <dbReference type="ARBA" id="ARBA00022737"/>
    </source>
</evidence>
<protein>
    <submittedName>
        <fullName evidence="10">Uncharacterized protein</fullName>
    </submittedName>
</protein>
<feature type="domain" description="C2H2-type" evidence="8">
    <location>
        <begin position="854"/>
        <end position="876"/>
    </location>
</feature>
<feature type="domain" description="C2H2-type" evidence="8">
    <location>
        <begin position="1621"/>
        <end position="1643"/>
    </location>
</feature>
<feature type="compositionally biased region" description="Low complexity" evidence="7">
    <location>
        <begin position="1735"/>
        <end position="1751"/>
    </location>
</feature>
<evidence type="ECO:0000256" key="1">
    <source>
        <dbReference type="ARBA" id="ARBA00022723"/>
    </source>
</evidence>
<evidence type="ECO:0000256" key="7">
    <source>
        <dbReference type="SAM" id="MobiDB-lite"/>
    </source>
</evidence>
<comment type="caution">
    <text evidence="10">The sequence shown here is derived from an EMBL/GenBank/DDBJ whole genome shotgun (WGS) entry which is preliminary data.</text>
</comment>
<feature type="domain" description="C2H2-type" evidence="8">
    <location>
        <begin position="1467"/>
        <end position="1495"/>
    </location>
</feature>
<evidence type="ECO:0000256" key="3">
    <source>
        <dbReference type="ARBA" id="ARBA00022771"/>
    </source>
</evidence>
<dbReference type="InterPro" id="IPR036236">
    <property type="entry name" value="Znf_C2H2_sf"/>
</dbReference>
<feature type="domain" description="C2H2-type" evidence="8">
    <location>
        <begin position="1574"/>
        <end position="1601"/>
    </location>
</feature>
<dbReference type="InterPro" id="IPR012934">
    <property type="entry name" value="Znf_AD"/>
</dbReference>
<dbReference type="InterPro" id="IPR013087">
    <property type="entry name" value="Znf_C2H2_type"/>
</dbReference>
<dbReference type="Pfam" id="PF00096">
    <property type="entry name" value="zf-C2H2"/>
    <property type="match status" value="2"/>
</dbReference>
<feature type="domain" description="C2H2-type" evidence="8">
    <location>
        <begin position="944"/>
        <end position="971"/>
    </location>
</feature>
<feature type="region of interest" description="Disordered" evidence="7">
    <location>
        <begin position="1337"/>
        <end position="1384"/>
    </location>
</feature>
<dbReference type="STRING" id="195883.A0A482X9W6"/>
<feature type="domain" description="C2H2-type" evidence="8">
    <location>
        <begin position="735"/>
        <end position="763"/>
    </location>
</feature>
<dbReference type="Gene3D" id="3.30.160.60">
    <property type="entry name" value="Classic Zinc Finger"/>
    <property type="match status" value="9"/>
</dbReference>
<feature type="domain" description="C2H2-type" evidence="8">
    <location>
        <begin position="796"/>
        <end position="823"/>
    </location>
</feature>
<feature type="region of interest" description="Disordered" evidence="7">
    <location>
        <begin position="1716"/>
        <end position="1751"/>
    </location>
</feature>
<dbReference type="PROSITE" id="PS50157">
    <property type="entry name" value="ZINC_FINGER_C2H2_2"/>
    <property type="match status" value="17"/>
</dbReference>
<feature type="domain" description="C2H2-type" evidence="8">
    <location>
        <begin position="1221"/>
        <end position="1250"/>
    </location>
</feature>
<dbReference type="SUPFAM" id="SSF57667">
    <property type="entry name" value="beta-beta-alpha zinc fingers"/>
    <property type="match status" value="6"/>
</dbReference>
<proteinExistence type="predicted"/>
<feature type="compositionally biased region" description="Pro residues" evidence="7">
    <location>
        <begin position="593"/>
        <end position="603"/>
    </location>
</feature>
<evidence type="ECO:0000256" key="4">
    <source>
        <dbReference type="ARBA" id="ARBA00022833"/>
    </source>
</evidence>
<organism evidence="10 11">
    <name type="scientific">Laodelphax striatellus</name>
    <name type="common">Small brown planthopper</name>
    <name type="synonym">Delphax striatella</name>
    <dbReference type="NCBI Taxonomy" id="195883"/>
    <lineage>
        <taxon>Eukaryota</taxon>
        <taxon>Metazoa</taxon>
        <taxon>Ecdysozoa</taxon>
        <taxon>Arthropoda</taxon>
        <taxon>Hexapoda</taxon>
        <taxon>Insecta</taxon>
        <taxon>Pterygota</taxon>
        <taxon>Neoptera</taxon>
        <taxon>Paraneoptera</taxon>
        <taxon>Hemiptera</taxon>
        <taxon>Auchenorrhyncha</taxon>
        <taxon>Fulgoroidea</taxon>
        <taxon>Delphacidae</taxon>
        <taxon>Criomorphinae</taxon>
        <taxon>Laodelphax</taxon>
    </lineage>
</organism>
<feature type="domain" description="C2H2-type" evidence="8">
    <location>
        <begin position="545"/>
        <end position="570"/>
    </location>
</feature>
<feature type="binding site" evidence="6">
    <location>
        <position position="66"/>
    </location>
    <ligand>
        <name>Zn(2+)</name>
        <dbReference type="ChEBI" id="CHEBI:29105"/>
    </ligand>
</feature>
<keyword evidence="4 6" id="KW-0862">Zinc</keyword>
<feature type="binding site" evidence="6">
    <location>
        <position position="14"/>
    </location>
    <ligand>
        <name>Zn(2+)</name>
        <dbReference type="ChEBI" id="CHEBI:29105"/>
    </ligand>
</feature>
<dbReference type="EMBL" id="QKKF02014716">
    <property type="protein sequence ID" value="RZF42604.1"/>
    <property type="molecule type" value="Genomic_DNA"/>
</dbReference>
<dbReference type="SUPFAM" id="SSF57716">
    <property type="entry name" value="Glucocorticoid receptor-like (DNA-binding domain)"/>
    <property type="match status" value="1"/>
</dbReference>
<feature type="region of interest" description="Disordered" evidence="7">
    <location>
        <begin position="1522"/>
        <end position="1543"/>
    </location>
</feature>
<dbReference type="GO" id="GO:0000981">
    <property type="term" value="F:DNA-binding transcription factor activity, RNA polymerase II-specific"/>
    <property type="evidence" value="ECO:0007669"/>
    <property type="project" value="TreeGrafter"/>
</dbReference>
<feature type="domain" description="C2H2-type" evidence="8">
    <location>
        <begin position="626"/>
        <end position="654"/>
    </location>
</feature>
<feature type="compositionally biased region" description="Polar residues" evidence="7">
    <location>
        <begin position="1534"/>
        <end position="1543"/>
    </location>
</feature>
<feature type="domain" description="C2H2-type" evidence="8">
    <location>
        <begin position="824"/>
        <end position="846"/>
    </location>
</feature>
<dbReference type="FunFam" id="3.30.160.60:FF:000065">
    <property type="entry name" value="B-cell CLL/lymphoma 6, member B"/>
    <property type="match status" value="1"/>
</dbReference>
<dbReference type="Proteomes" id="UP000291343">
    <property type="component" value="Unassembled WGS sequence"/>
</dbReference>
<dbReference type="InParanoid" id="A0A482X9W6"/>
<dbReference type="SMART" id="SM00355">
    <property type="entry name" value="ZnF_C2H2"/>
    <property type="match status" value="26"/>
</dbReference>
<feature type="domain" description="C2H2-type" evidence="8">
    <location>
        <begin position="658"/>
        <end position="690"/>
    </location>
</feature>
<dbReference type="GO" id="GO:0000977">
    <property type="term" value="F:RNA polymerase II transcription regulatory region sequence-specific DNA binding"/>
    <property type="evidence" value="ECO:0007669"/>
    <property type="project" value="TreeGrafter"/>
</dbReference>
<feature type="compositionally biased region" description="Pro residues" evidence="7">
    <location>
        <begin position="1718"/>
        <end position="1728"/>
    </location>
</feature>
<evidence type="ECO:0000259" key="8">
    <source>
        <dbReference type="PROSITE" id="PS50157"/>
    </source>
</evidence>
<feature type="binding site" evidence="6">
    <location>
        <position position="63"/>
    </location>
    <ligand>
        <name>Zn(2+)</name>
        <dbReference type="ChEBI" id="CHEBI:29105"/>
    </ligand>
</feature>
<feature type="domain" description="C2H2-type" evidence="8">
    <location>
        <begin position="1032"/>
        <end position="1066"/>
    </location>
</feature>
<dbReference type="GO" id="GO:0005634">
    <property type="term" value="C:nucleus"/>
    <property type="evidence" value="ECO:0007669"/>
    <property type="project" value="InterPro"/>
</dbReference>
<dbReference type="Pfam" id="PF13912">
    <property type="entry name" value="zf-C2H2_6"/>
    <property type="match status" value="2"/>
</dbReference>
<dbReference type="Pfam" id="PF07776">
    <property type="entry name" value="zf-AD"/>
    <property type="match status" value="1"/>
</dbReference>
<evidence type="ECO:0000259" key="9">
    <source>
        <dbReference type="PROSITE" id="PS51915"/>
    </source>
</evidence>
<feature type="domain" description="C2H2-type" evidence="8">
    <location>
        <begin position="1394"/>
        <end position="1421"/>
    </location>
</feature>
<feature type="domain" description="C2H2-type" evidence="8">
    <location>
        <begin position="1767"/>
        <end position="1795"/>
    </location>
</feature>
<dbReference type="PROSITE" id="PS00028">
    <property type="entry name" value="ZINC_FINGER_C2H2_1"/>
    <property type="match status" value="16"/>
</dbReference>
<evidence type="ECO:0000313" key="10">
    <source>
        <dbReference type="EMBL" id="RZF42604.1"/>
    </source>
</evidence>
<keyword evidence="3 5" id="KW-0863">Zinc-finger</keyword>
<dbReference type="SMART" id="SM00868">
    <property type="entry name" value="zf-AD"/>
    <property type="match status" value="1"/>
</dbReference>
<gene>
    <name evidence="10" type="ORF">LSTR_LSTR001399</name>
</gene>
<feature type="domain" description="C2H2-type" evidence="8">
    <location>
        <begin position="1506"/>
        <end position="1533"/>
    </location>
</feature>
<feature type="domain" description="ZAD" evidence="9">
    <location>
        <begin position="12"/>
        <end position="90"/>
    </location>
</feature>
<keyword evidence="1 6" id="KW-0479">Metal-binding</keyword>
<evidence type="ECO:0000313" key="11">
    <source>
        <dbReference type="Proteomes" id="UP000291343"/>
    </source>
</evidence>
<evidence type="ECO:0000256" key="6">
    <source>
        <dbReference type="PROSITE-ProRule" id="PRU01263"/>
    </source>
</evidence>
<dbReference type="PANTHER" id="PTHR24379">
    <property type="entry name" value="KRAB AND ZINC FINGER DOMAIN-CONTAINING"/>
    <property type="match status" value="1"/>
</dbReference>
<dbReference type="PROSITE" id="PS51915">
    <property type="entry name" value="ZAD"/>
    <property type="match status" value="1"/>
</dbReference>
<feature type="binding site" evidence="6">
    <location>
        <position position="17"/>
    </location>
    <ligand>
        <name>Zn(2+)</name>
        <dbReference type="ChEBI" id="CHEBI:29105"/>
    </ligand>
</feature>
<evidence type="ECO:0000256" key="5">
    <source>
        <dbReference type="PROSITE-ProRule" id="PRU00042"/>
    </source>
</evidence>
<feature type="compositionally biased region" description="Low complexity" evidence="7">
    <location>
        <begin position="1353"/>
        <end position="1371"/>
    </location>
</feature>
<accession>A0A482X9W6</accession>
<dbReference type="GO" id="GO:0008270">
    <property type="term" value="F:zinc ion binding"/>
    <property type="evidence" value="ECO:0007669"/>
    <property type="project" value="UniProtKB-UniRule"/>
</dbReference>